<feature type="non-terminal residue" evidence="5">
    <location>
        <position position="1"/>
    </location>
</feature>
<protein>
    <submittedName>
        <fullName evidence="5">CI116 protein</fullName>
    </submittedName>
</protein>
<proteinExistence type="predicted"/>
<evidence type="ECO:0000256" key="3">
    <source>
        <dbReference type="ARBA" id="ARBA00023212"/>
    </source>
</evidence>
<keyword evidence="6" id="KW-1185">Reference proteome</keyword>
<dbReference type="InterPro" id="IPR026507">
    <property type="entry name" value="PIRC1/2"/>
</dbReference>
<keyword evidence="4" id="KW-0966">Cell projection</keyword>
<keyword evidence="2" id="KW-0963">Cytoplasm</keyword>
<accession>A0A7L1QWU4</accession>
<evidence type="ECO:0000313" key="5">
    <source>
        <dbReference type="EMBL" id="NXO29171.1"/>
    </source>
</evidence>
<dbReference type="Pfam" id="PF14892">
    <property type="entry name" value="PIRC1_2"/>
    <property type="match status" value="1"/>
</dbReference>
<dbReference type="Proteomes" id="UP000546986">
    <property type="component" value="Unassembled WGS sequence"/>
</dbReference>
<evidence type="ECO:0000256" key="1">
    <source>
        <dbReference type="ARBA" id="ARBA00004430"/>
    </source>
</evidence>
<dbReference type="GO" id="GO:0005879">
    <property type="term" value="C:axonemal microtubule"/>
    <property type="evidence" value="ECO:0007669"/>
    <property type="project" value="InterPro"/>
</dbReference>
<organism evidence="5 6">
    <name type="scientific">Cisticola juncidis</name>
    <dbReference type="NCBI Taxonomy" id="52622"/>
    <lineage>
        <taxon>Eukaryota</taxon>
        <taxon>Metazoa</taxon>
        <taxon>Chordata</taxon>
        <taxon>Craniata</taxon>
        <taxon>Vertebrata</taxon>
        <taxon>Euteleostomi</taxon>
        <taxon>Archelosauria</taxon>
        <taxon>Archosauria</taxon>
        <taxon>Dinosauria</taxon>
        <taxon>Saurischia</taxon>
        <taxon>Theropoda</taxon>
        <taxon>Coelurosauria</taxon>
        <taxon>Aves</taxon>
        <taxon>Neognathae</taxon>
        <taxon>Neoaves</taxon>
        <taxon>Telluraves</taxon>
        <taxon>Australaves</taxon>
        <taxon>Passeriformes</taxon>
        <taxon>Sylvioidea</taxon>
        <taxon>Cisticolidae</taxon>
        <taxon>Cisticola</taxon>
    </lineage>
</organism>
<name>A0A7L1QWU4_9PASS</name>
<evidence type="ECO:0000313" key="6">
    <source>
        <dbReference type="Proteomes" id="UP000546986"/>
    </source>
</evidence>
<feature type="non-terminal residue" evidence="5">
    <location>
        <position position="66"/>
    </location>
</feature>
<dbReference type="AlphaFoldDB" id="A0A7L1QWU4"/>
<evidence type="ECO:0000256" key="4">
    <source>
        <dbReference type="ARBA" id="ARBA00023273"/>
    </source>
</evidence>
<sequence>SSFHSMPHKFSEHLGKAGMYRNNSLNTSVERSHCTGPDTFITAYEHRDFHPSYSRSGPSHCRDLPP</sequence>
<reference evidence="5 6" key="1">
    <citation type="submission" date="2019-09" db="EMBL/GenBank/DDBJ databases">
        <title>Bird 10,000 Genomes (B10K) Project - Family phase.</title>
        <authorList>
            <person name="Zhang G."/>
        </authorList>
    </citation>
    <scope>NUCLEOTIDE SEQUENCE [LARGE SCALE GENOMIC DNA]</scope>
    <source>
        <strain evidence="5">B10K-DU-002-30</strain>
        <tissue evidence="5">Muscle</tissue>
    </source>
</reference>
<dbReference type="GO" id="GO:0035082">
    <property type="term" value="P:axoneme assembly"/>
    <property type="evidence" value="ECO:0007669"/>
    <property type="project" value="InterPro"/>
</dbReference>
<evidence type="ECO:0000256" key="2">
    <source>
        <dbReference type="ARBA" id="ARBA00022490"/>
    </source>
</evidence>
<comment type="subcellular location">
    <subcellularLocation>
        <location evidence="1">Cytoplasm</location>
        <location evidence="1">Cytoskeleton</location>
        <location evidence="1">Cilium axoneme</location>
    </subcellularLocation>
</comment>
<gene>
    <name evidence="5" type="primary">Ci116</name>
    <name evidence="5" type="ORF">CISJUN_R14890</name>
</gene>
<comment type="caution">
    <text evidence="5">The sequence shown here is derived from an EMBL/GenBank/DDBJ whole genome shotgun (WGS) entry which is preliminary data.</text>
</comment>
<dbReference type="EMBL" id="VXBR01009084">
    <property type="protein sequence ID" value="NXO29171.1"/>
    <property type="molecule type" value="Genomic_DNA"/>
</dbReference>
<keyword evidence="3" id="KW-0206">Cytoskeleton</keyword>